<dbReference type="InterPro" id="IPR046347">
    <property type="entry name" value="bZIP_sf"/>
</dbReference>
<dbReference type="OrthoDB" id="71309at2759"/>
<organism evidence="3 4">
    <name type="scientific">Aphanomyces stellatus</name>
    <dbReference type="NCBI Taxonomy" id="120398"/>
    <lineage>
        <taxon>Eukaryota</taxon>
        <taxon>Sar</taxon>
        <taxon>Stramenopiles</taxon>
        <taxon>Oomycota</taxon>
        <taxon>Saprolegniomycetes</taxon>
        <taxon>Saprolegniales</taxon>
        <taxon>Verrucalvaceae</taxon>
        <taxon>Aphanomyces</taxon>
    </lineage>
</organism>
<gene>
    <name evidence="3" type="primary">Aste57867_5822</name>
    <name evidence="2" type="ORF">As57867_005808</name>
    <name evidence="3" type="ORF">ASTE57867_5822</name>
</gene>
<accession>A0A485KGW4</accession>
<evidence type="ECO:0000313" key="2">
    <source>
        <dbReference type="EMBL" id="KAF0709597.1"/>
    </source>
</evidence>
<evidence type="ECO:0000313" key="3">
    <source>
        <dbReference type="EMBL" id="VFT82845.1"/>
    </source>
</evidence>
<dbReference type="SUPFAM" id="SSF57959">
    <property type="entry name" value="Leucine zipper domain"/>
    <property type="match status" value="1"/>
</dbReference>
<dbReference type="Proteomes" id="UP000332933">
    <property type="component" value="Unassembled WGS sequence"/>
</dbReference>
<dbReference type="EMBL" id="CAADRA010002228">
    <property type="protein sequence ID" value="VFT82845.1"/>
    <property type="molecule type" value="Genomic_DNA"/>
</dbReference>
<sequence>MSLEYLLDVAIQIEHPNFPQEYLDRHEDPAALSPIHGGGSDGMTALRDATSSGNHKDGCDDDDDDDALAPAVLESLLRDHERNGGGYGDDDDFDGVKVECNDETSMLKPSYRKFSTALYRKAEAARRRRRAIERRNARRNIVPKQADDEVDTTATPVCIDRNKTKNRISAASYRENRDKRVSFIQNEIKQLQHEFPHIQSKPWTPMKKPKSAMRDGESKEEYRKRTNRESAADSRFQQQQKLQYLTRELARLRALAQHHRVHKE</sequence>
<keyword evidence="4" id="KW-1185">Reference proteome</keyword>
<reference evidence="2" key="2">
    <citation type="submission" date="2019-06" db="EMBL/GenBank/DDBJ databases">
        <title>Genomics analysis of Aphanomyces spp. identifies a new class of oomycete effector associated with host adaptation.</title>
        <authorList>
            <person name="Gaulin E."/>
        </authorList>
    </citation>
    <scope>NUCLEOTIDE SEQUENCE</scope>
    <source>
        <strain evidence="2">CBS 578.67</strain>
    </source>
</reference>
<dbReference type="EMBL" id="VJMH01002226">
    <property type="protein sequence ID" value="KAF0709597.1"/>
    <property type="molecule type" value="Genomic_DNA"/>
</dbReference>
<feature type="region of interest" description="Disordered" evidence="1">
    <location>
        <begin position="35"/>
        <end position="66"/>
    </location>
</feature>
<proteinExistence type="predicted"/>
<reference evidence="3 4" key="1">
    <citation type="submission" date="2019-03" db="EMBL/GenBank/DDBJ databases">
        <authorList>
            <person name="Gaulin E."/>
            <person name="Dumas B."/>
        </authorList>
    </citation>
    <scope>NUCLEOTIDE SEQUENCE [LARGE SCALE GENOMIC DNA]</scope>
    <source>
        <strain evidence="3">CBS 568.67</strain>
    </source>
</reference>
<feature type="compositionally biased region" description="Basic and acidic residues" evidence="1">
    <location>
        <begin position="212"/>
        <end position="232"/>
    </location>
</feature>
<name>A0A485KGW4_9STRA</name>
<feature type="region of interest" description="Disordered" evidence="1">
    <location>
        <begin position="200"/>
        <end position="239"/>
    </location>
</feature>
<evidence type="ECO:0000313" key="4">
    <source>
        <dbReference type="Proteomes" id="UP000332933"/>
    </source>
</evidence>
<protein>
    <submittedName>
        <fullName evidence="3">Aste57867_5822 protein</fullName>
    </submittedName>
</protein>
<dbReference type="AlphaFoldDB" id="A0A485KGW4"/>
<dbReference type="GO" id="GO:0003700">
    <property type="term" value="F:DNA-binding transcription factor activity"/>
    <property type="evidence" value="ECO:0007669"/>
    <property type="project" value="InterPro"/>
</dbReference>
<evidence type="ECO:0000256" key="1">
    <source>
        <dbReference type="SAM" id="MobiDB-lite"/>
    </source>
</evidence>